<evidence type="ECO:0000313" key="1">
    <source>
        <dbReference type="EMBL" id="ORX70638.1"/>
    </source>
</evidence>
<dbReference type="EMBL" id="MCFD01000005">
    <property type="protein sequence ID" value="ORX70638.1"/>
    <property type="molecule type" value="Genomic_DNA"/>
</dbReference>
<proteinExistence type="predicted"/>
<name>A0A1Y1WBD7_9FUNG</name>
<dbReference type="Proteomes" id="UP000193922">
    <property type="component" value="Unassembled WGS sequence"/>
</dbReference>
<dbReference type="GeneID" id="63802121"/>
<dbReference type="RefSeq" id="XP_040744217.1">
    <property type="nucleotide sequence ID" value="XM_040885473.1"/>
</dbReference>
<reference evidence="1 2" key="1">
    <citation type="submission" date="2016-07" db="EMBL/GenBank/DDBJ databases">
        <title>Pervasive Adenine N6-methylation of Active Genes in Fungi.</title>
        <authorList>
            <consortium name="DOE Joint Genome Institute"/>
            <person name="Mondo S.J."/>
            <person name="Dannebaum R.O."/>
            <person name="Kuo R.C."/>
            <person name="Labutti K."/>
            <person name="Haridas S."/>
            <person name="Kuo A."/>
            <person name="Salamov A."/>
            <person name="Ahrendt S.R."/>
            <person name="Lipzen A."/>
            <person name="Sullivan W."/>
            <person name="Andreopoulos W.B."/>
            <person name="Clum A."/>
            <person name="Lindquist E."/>
            <person name="Daum C."/>
            <person name="Ramamoorthy G.K."/>
            <person name="Gryganskyi A."/>
            <person name="Culley D."/>
            <person name="Magnuson J.K."/>
            <person name="James T.Y."/>
            <person name="O'Malley M.A."/>
            <person name="Stajich J.E."/>
            <person name="Spatafora J.W."/>
            <person name="Visel A."/>
            <person name="Grigoriev I.V."/>
        </authorList>
    </citation>
    <scope>NUCLEOTIDE SEQUENCE [LARGE SCALE GENOMIC DNA]</scope>
    <source>
        <strain evidence="1 2">ATCC 12442</strain>
    </source>
</reference>
<protein>
    <submittedName>
        <fullName evidence="1">Uncharacterized protein</fullName>
    </submittedName>
</protein>
<dbReference type="AlphaFoldDB" id="A0A1Y1WBD7"/>
<gene>
    <name evidence="1" type="ORF">DL89DRAFT_256835</name>
</gene>
<comment type="caution">
    <text evidence="1">The sequence shown here is derived from an EMBL/GenBank/DDBJ whole genome shotgun (WGS) entry which is preliminary data.</text>
</comment>
<organism evidence="1 2">
    <name type="scientific">Linderina pennispora</name>
    <dbReference type="NCBI Taxonomy" id="61395"/>
    <lineage>
        <taxon>Eukaryota</taxon>
        <taxon>Fungi</taxon>
        <taxon>Fungi incertae sedis</taxon>
        <taxon>Zoopagomycota</taxon>
        <taxon>Kickxellomycotina</taxon>
        <taxon>Kickxellomycetes</taxon>
        <taxon>Kickxellales</taxon>
        <taxon>Kickxellaceae</taxon>
        <taxon>Linderina</taxon>
    </lineage>
</organism>
<accession>A0A1Y1WBD7</accession>
<keyword evidence="2" id="KW-1185">Reference proteome</keyword>
<dbReference type="OrthoDB" id="5579563at2759"/>
<sequence>MTRYYPSDPEKWSSLQERNGLNFNPNPPAVYFICEESRDTLIEDLPNSNTALVRYSTKDVAKFAEITRAADGCCSHFFVVYEDGVEQSFDVNNPENSYTFSRSPKFKFLSAVRRDASAIKQFKEKGRMFEERLSNREFRLKDGGRIEVRDGKVFSLVVLCEEEDECFYEKELMIVPEYNHALFICETIDDVLYLKNSRLDRMLRIRIVKA</sequence>
<evidence type="ECO:0000313" key="2">
    <source>
        <dbReference type="Proteomes" id="UP000193922"/>
    </source>
</evidence>